<keyword evidence="3" id="KW-1185">Reference proteome</keyword>
<name>A0A6A6HT00_9PLEO</name>
<dbReference type="AlphaFoldDB" id="A0A6A6HT00"/>
<gene>
    <name evidence="2" type="ORF">BU26DRAFT_511428</name>
</gene>
<organism evidence="2 3">
    <name type="scientific">Trematosphaeria pertusa</name>
    <dbReference type="NCBI Taxonomy" id="390896"/>
    <lineage>
        <taxon>Eukaryota</taxon>
        <taxon>Fungi</taxon>
        <taxon>Dikarya</taxon>
        <taxon>Ascomycota</taxon>
        <taxon>Pezizomycotina</taxon>
        <taxon>Dothideomycetes</taxon>
        <taxon>Pleosporomycetidae</taxon>
        <taxon>Pleosporales</taxon>
        <taxon>Massarineae</taxon>
        <taxon>Trematosphaeriaceae</taxon>
        <taxon>Trematosphaeria</taxon>
    </lineage>
</organism>
<evidence type="ECO:0000313" key="3">
    <source>
        <dbReference type="Proteomes" id="UP000800094"/>
    </source>
</evidence>
<feature type="region of interest" description="Disordered" evidence="1">
    <location>
        <begin position="1"/>
        <end position="31"/>
    </location>
</feature>
<dbReference type="GeneID" id="54580635"/>
<proteinExistence type="predicted"/>
<dbReference type="Proteomes" id="UP000800094">
    <property type="component" value="Unassembled WGS sequence"/>
</dbReference>
<feature type="region of interest" description="Disordered" evidence="1">
    <location>
        <begin position="49"/>
        <end position="77"/>
    </location>
</feature>
<feature type="compositionally biased region" description="Basic residues" evidence="1">
    <location>
        <begin position="8"/>
        <end position="20"/>
    </location>
</feature>
<evidence type="ECO:0000256" key="1">
    <source>
        <dbReference type="SAM" id="MobiDB-lite"/>
    </source>
</evidence>
<dbReference type="RefSeq" id="XP_033676318.1">
    <property type="nucleotide sequence ID" value="XM_033827305.1"/>
</dbReference>
<dbReference type="EMBL" id="ML987212">
    <property type="protein sequence ID" value="KAF2241314.1"/>
    <property type="molecule type" value="Genomic_DNA"/>
</dbReference>
<evidence type="ECO:0000313" key="2">
    <source>
        <dbReference type="EMBL" id="KAF2241314.1"/>
    </source>
</evidence>
<sequence>MLAPRTEQRRRRRQQQHRRSAGTQTFGLALHNRPTAIGAAVALLDRDEANSGRNPRGWEEPPPPPSTPQQVWRRAPAASGSRPRLCFSVWSYRRVRRSEGRFSVRSRCCRVTQRADVRAGNALGQMLAEVGVWQIVSVAQVAVADVVEDRVPVDGLSSALRGMACGGSTLQLRKLWRSGGCLRGDFGAQVLARWLHGNPRGCGEAPTARLSAGGASAAAVGIAAPVVLLRQSLL</sequence>
<reference evidence="2" key="1">
    <citation type="journal article" date="2020" name="Stud. Mycol.">
        <title>101 Dothideomycetes genomes: a test case for predicting lifestyles and emergence of pathogens.</title>
        <authorList>
            <person name="Haridas S."/>
            <person name="Albert R."/>
            <person name="Binder M."/>
            <person name="Bloem J."/>
            <person name="Labutti K."/>
            <person name="Salamov A."/>
            <person name="Andreopoulos B."/>
            <person name="Baker S."/>
            <person name="Barry K."/>
            <person name="Bills G."/>
            <person name="Bluhm B."/>
            <person name="Cannon C."/>
            <person name="Castanera R."/>
            <person name="Culley D."/>
            <person name="Daum C."/>
            <person name="Ezra D."/>
            <person name="Gonzalez J."/>
            <person name="Henrissat B."/>
            <person name="Kuo A."/>
            <person name="Liang C."/>
            <person name="Lipzen A."/>
            <person name="Lutzoni F."/>
            <person name="Magnuson J."/>
            <person name="Mondo S."/>
            <person name="Nolan M."/>
            <person name="Ohm R."/>
            <person name="Pangilinan J."/>
            <person name="Park H.-J."/>
            <person name="Ramirez L."/>
            <person name="Alfaro M."/>
            <person name="Sun H."/>
            <person name="Tritt A."/>
            <person name="Yoshinaga Y."/>
            <person name="Zwiers L.-H."/>
            <person name="Turgeon B."/>
            <person name="Goodwin S."/>
            <person name="Spatafora J."/>
            <person name="Crous P."/>
            <person name="Grigoriev I."/>
        </authorList>
    </citation>
    <scope>NUCLEOTIDE SEQUENCE</scope>
    <source>
        <strain evidence="2">CBS 122368</strain>
    </source>
</reference>
<accession>A0A6A6HT00</accession>
<protein>
    <submittedName>
        <fullName evidence="2">Uncharacterized protein</fullName>
    </submittedName>
</protein>